<keyword evidence="3" id="KW-1185">Reference proteome</keyword>
<organism evidence="2 3">
    <name type="scientific">Armillaria borealis</name>
    <dbReference type="NCBI Taxonomy" id="47425"/>
    <lineage>
        <taxon>Eukaryota</taxon>
        <taxon>Fungi</taxon>
        <taxon>Dikarya</taxon>
        <taxon>Basidiomycota</taxon>
        <taxon>Agaricomycotina</taxon>
        <taxon>Agaricomycetes</taxon>
        <taxon>Agaricomycetidae</taxon>
        <taxon>Agaricales</taxon>
        <taxon>Marasmiineae</taxon>
        <taxon>Physalacriaceae</taxon>
        <taxon>Armillaria</taxon>
    </lineage>
</organism>
<feature type="region of interest" description="Disordered" evidence="1">
    <location>
        <begin position="382"/>
        <end position="445"/>
    </location>
</feature>
<dbReference type="EMBL" id="JAUEPT010000051">
    <property type="protein sequence ID" value="KAK0437054.1"/>
    <property type="molecule type" value="Genomic_DNA"/>
</dbReference>
<protein>
    <submittedName>
        <fullName evidence="2">Uncharacterized protein</fullName>
    </submittedName>
</protein>
<feature type="compositionally biased region" description="Low complexity" evidence="1">
    <location>
        <begin position="407"/>
        <end position="435"/>
    </location>
</feature>
<gene>
    <name evidence="2" type="ORF">EV421DRAFT_1739254</name>
</gene>
<dbReference type="InterPro" id="IPR041078">
    <property type="entry name" value="Plavaka"/>
</dbReference>
<feature type="region of interest" description="Disordered" evidence="1">
    <location>
        <begin position="1144"/>
        <end position="1218"/>
    </location>
</feature>
<feature type="compositionally biased region" description="Acidic residues" evidence="1">
    <location>
        <begin position="1159"/>
        <end position="1189"/>
    </location>
</feature>
<sequence>MAPFKCPACKTILKNNDSRAITQHNCQCKNKTKSDNILLRLDKNKKQKERSLDKDKEGGESSRQPMDEDVFMLDTDINAPPVPSQIDSLPLDSNEVPSGRPRCTLQIPQCLRDLVPTNADPIQMGQYSQLNLSLRPMCQRTPTPPPAVFPQSPSPPPWQPVTPTMRITEPNVFGIYREYTEWPTYIPKSTYSDNPTAHQCCPAHSVFGPRDPSTSNPWALFSNPTIFRLLKWYYDSEKKSLEDLDRLPDFCVEDCEDFRASTEARHLDKPDAFVSDVWRQDSMQISLPQKDFAWESEADAPVIEVNGVWHCSLTEVLTTAFKDPLASEYHLKSFKEMWWPSEESPAERIYGEAYTSPIYLKMEEKVHKAQAELDAEMASVSDGSAVDAVDPHTPTPALCPSDEGLSSDKMSVDSPMPSSSSSSSLSARSDSSIPDPTQSSKPQGPLENVVVPIMVYSDSTHLTNFGDASLWPGYFFIGLLSKYISAIPDAYAAHHFVYMPELPDIIQDMYRAEFGEPASSTTLTHLKRELMQAVWRLLLDDEVKEAYQHGLVVKCWDESNYYIRVLMACLKTMGTCLCPQCLVQKSEVQQMGTARVDSHSRRWQVEEARKTIFLKGKAINSTHVEAFLKDESLIPTRSTFSEFFQDTDLDFNFYILFVIDLMHKFELNVFKALFIHLIRICYAIGAHVVQILNEWYNFAIVPKFGCYMIRKFTKDVSGLKQMAARDFEDLLQCVLPCFEGLFLMSADNKIVQDLLFILGAWHGLAKLCMHTDTSLKVFGGVTKEAGRLLRHFVNTVCNNFNTEETPTEAAARAKKEGKTPAGRQKKRTKTKKMFNLSTYKLHALGDYPWTIWNFGTTDSYSTQRGEMEHKHVKRLYGRTNKRNFVGQIATHESRQRRLRSIHQCQLLGSKPRQCWEPLPFTDPSKHYHISSSSRSPVDIATFVRDNKNDLAVKDIVPKLKNHILARIGPEDLVRNSESFTTADRQQIIIVGERISDIMMLAPEDEHDDHPYWSGFRAKQLHRVGFLDAEEDDGAFGFIDPKHVLRAVYLLPTFLLGTSDMCLAGASIVRRPDKYDEDYERYYVNLFIFLLFSFVDRDMLMRYVGGAVGHRSTMEATKGLLILAKEAFGVVDDVTVEDHLVWESRGEDSELCEDRSQESLDSEGDDNNEEDEDADEDEEEDEDTEDDGDSDQSKCREPGEDGNDDLPEDPREELGFSMF</sequence>
<evidence type="ECO:0000256" key="1">
    <source>
        <dbReference type="SAM" id="MobiDB-lite"/>
    </source>
</evidence>
<dbReference type="AlphaFoldDB" id="A0AA39J7F5"/>
<feature type="region of interest" description="Disordered" evidence="1">
    <location>
        <begin position="807"/>
        <end position="829"/>
    </location>
</feature>
<proteinExistence type="predicted"/>
<comment type="caution">
    <text evidence="2">The sequence shown here is derived from an EMBL/GenBank/DDBJ whole genome shotgun (WGS) entry which is preliminary data.</text>
</comment>
<feature type="region of interest" description="Disordered" evidence="1">
    <location>
        <begin position="42"/>
        <end position="67"/>
    </location>
</feature>
<feature type="compositionally biased region" description="Basic and acidic residues" evidence="1">
    <location>
        <begin position="1207"/>
        <end position="1218"/>
    </location>
</feature>
<name>A0AA39J7F5_9AGAR</name>
<feature type="compositionally biased region" description="Basic and acidic residues" evidence="1">
    <location>
        <begin position="42"/>
        <end position="60"/>
    </location>
</feature>
<accession>A0AA39J7F5</accession>
<dbReference type="Proteomes" id="UP001175226">
    <property type="component" value="Unassembled WGS sequence"/>
</dbReference>
<evidence type="ECO:0000313" key="2">
    <source>
        <dbReference type="EMBL" id="KAK0437054.1"/>
    </source>
</evidence>
<reference evidence="2" key="1">
    <citation type="submission" date="2023-06" db="EMBL/GenBank/DDBJ databases">
        <authorList>
            <consortium name="Lawrence Berkeley National Laboratory"/>
            <person name="Ahrendt S."/>
            <person name="Sahu N."/>
            <person name="Indic B."/>
            <person name="Wong-Bajracharya J."/>
            <person name="Merenyi Z."/>
            <person name="Ke H.-M."/>
            <person name="Monk M."/>
            <person name="Kocsube S."/>
            <person name="Drula E."/>
            <person name="Lipzen A."/>
            <person name="Balint B."/>
            <person name="Henrissat B."/>
            <person name="Andreopoulos B."/>
            <person name="Martin F.M."/>
            <person name="Harder C.B."/>
            <person name="Rigling D."/>
            <person name="Ford K.L."/>
            <person name="Foster G.D."/>
            <person name="Pangilinan J."/>
            <person name="Papanicolaou A."/>
            <person name="Barry K."/>
            <person name="LaButti K."/>
            <person name="Viragh M."/>
            <person name="Koriabine M."/>
            <person name="Yan M."/>
            <person name="Riley R."/>
            <person name="Champramary S."/>
            <person name="Plett K.L."/>
            <person name="Tsai I.J."/>
            <person name="Slot J."/>
            <person name="Sipos G."/>
            <person name="Plett J."/>
            <person name="Nagy L.G."/>
            <person name="Grigoriev I.V."/>
        </authorList>
    </citation>
    <scope>NUCLEOTIDE SEQUENCE</scope>
    <source>
        <strain evidence="2">FPL87.14</strain>
    </source>
</reference>
<evidence type="ECO:0000313" key="3">
    <source>
        <dbReference type="Proteomes" id="UP001175226"/>
    </source>
</evidence>
<feature type="compositionally biased region" description="Basic and acidic residues" evidence="1">
    <location>
        <begin position="1144"/>
        <end position="1157"/>
    </location>
</feature>
<dbReference type="Pfam" id="PF18759">
    <property type="entry name" value="Plavaka"/>
    <property type="match status" value="1"/>
</dbReference>